<dbReference type="AlphaFoldDB" id="A0A0N4VX86"/>
<protein>
    <submittedName>
        <fullName evidence="4">SSD domain-containing protein</fullName>
    </submittedName>
</protein>
<reference evidence="2 3" key="2">
    <citation type="submission" date="2018-11" db="EMBL/GenBank/DDBJ databases">
        <authorList>
            <consortium name="Pathogen Informatics"/>
        </authorList>
    </citation>
    <scope>NUCLEOTIDE SEQUENCE [LARGE SCALE GENOMIC DNA]</scope>
    <source>
        <strain evidence="2 3">MHpl1</strain>
    </source>
</reference>
<dbReference type="GO" id="GO:0030659">
    <property type="term" value="C:cytoplasmic vesicle membrane"/>
    <property type="evidence" value="ECO:0007669"/>
    <property type="project" value="TreeGrafter"/>
</dbReference>
<dbReference type="Gene3D" id="1.20.1640.10">
    <property type="entry name" value="Multidrug efflux transporter AcrB transmembrane domain"/>
    <property type="match status" value="1"/>
</dbReference>
<dbReference type="OrthoDB" id="6510177at2759"/>
<evidence type="ECO:0000313" key="3">
    <source>
        <dbReference type="Proteomes" id="UP000268014"/>
    </source>
</evidence>
<dbReference type="OMA" id="FLRIDMA"/>
<organism evidence="4">
    <name type="scientific">Haemonchus placei</name>
    <name type="common">Barber's pole worm</name>
    <dbReference type="NCBI Taxonomy" id="6290"/>
    <lineage>
        <taxon>Eukaryota</taxon>
        <taxon>Metazoa</taxon>
        <taxon>Ecdysozoa</taxon>
        <taxon>Nematoda</taxon>
        <taxon>Chromadorea</taxon>
        <taxon>Rhabditida</taxon>
        <taxon>Rhabditina</taxon>
        <taxon>Rhabditomorpha</taxon>
        <taxon>Strongyloidea</taxon>
        <taxon>Trichostrongylidae</taxon>
        <taxon>Haemonchus</taxon>
    </lineage>
</organism>
<dbReference type="Proteomes" id="UP000268014">
    <property type="component" value="Unassembled WGS sequence"/>
</dbReference>
<dbReference type="STRING" id="6290.A0A0N4VX86"/>
<dbReference type="PANTHER" id="PTHR10796:SF124">
    <property type="entry name" value="SSD DOMAIN-CONTAINING PROTEIN"/>
    <property type="match status" value="1"/>
</dbReference>
<name>A0A0N4VX86_HAEPC</name>
<evidence type="ECO:0000313" key="2">
    <source>
        <dbReference type="EMBL" id="VDO11927.1"/>
    </source>
</evidence>
<feature type="transmembrane region" description="Helical" evidence="1">
    <location>
        <begin position="57"/>
        <end position="74"/>
    </location>
</feature>
<evidence type="ECO:0000313" key="4">
    <source>
        <dbReference type="WBParaSite" id="HPLM_0000190601-mRNA-1"/>
    </source>
</evidence>
<evidence type="ECO:0000256" key="1">
    <source>
        <dbReference type="SAM" id="Phobius"/>
    </source>
</evidence>
<feature type="transmembrane region" description="Helical" evidence="1">
    <location>
        <begin position="80"/>
        <end position="101"/>
    </location>
</feature>
<dbReference type="GO" id="GO:0006897">
    <property type="term" value="P:endocytosis"/>
    <property type="evidence" value="ECO:0007669"/>
    <property type="project" value="TreeGrafter"/>
</dbReference>
<dbReference type="GO" id="GO:0005886">
    <property type="term" value="C:plasma membrane"/>
    <property type="evidence" value="ECO:0007669"/>
    <property type="project" value="TreeGrafter"/>
</dbReference>
<keyword evidence="1" id="KW-1133">Transmembrane helix</keyword>
<dbReference type="InterPro" id="IPR051697">
    <property type="entry name" value="Patched_domain-protein"/>
</dbReference>
<keyword evidence="3" id="KW-1185">Reference proteome</keyword>
<keyword evidence="1" id="KW-0812">Transmembrane</keyword>
<feature type="transmembrane region" description="Helical" evidence="1">
    <location>
        <begin position="24"/>
        <end position="50"/>
    </location>
</feature>
<dbReference type="EMBL" id="UZAF01003029">
    <property type="protein sequence ID" value="VDO11927.1"/>
    <property type="molecule type" value="Genomic_DNA"/>
</dbReference>
<proteinExistence type="predicted"/>
<dbReference type="GO" id="GO:0018996">
    <property type="term" value="P:molting cycle, collagen and cuticulin-based cuticle"/>
    <property type="evidence" value="ECO:0007669"/>
    <property type="project" value="TreeGrafter"/>
</dbReference>
<reference evidence="4" key="1">
    <citation type="submission" date="2017-02" db="UniProtKB">
        <authorList>
            <consortium name="WormBaseParasite"/>
        </authorList>
    </citation>
    <scope>IDENTIFICATION</scope>
</reference>
<accession>A0A0N4VX86</accession>
<sequence length="197" mass="20738">MLCVALLFIPQPLCAPLIGVSIASVALGVLGIMPFLGVNLDATSMITIMWPQTLQDLYISIAVMLCVALLFIPQPLCAPLIGVSIASVALGVLGIMPFLGVNLDATSMITIAMSVGFSVDFAAHVSYAFMTQKISDGDPESAPFSRLQSTLGTVGWPITQASMSVLLGISSLSFVDSYVVQTCFKTVLLVITFGKFP</sequence>
<dbReference type="PANTHER" id="PTHR10796">
    <property type="entry name" value="PATCHED-RELATED"/>
    <property type="match status" value="1"/>
</dbReference>
<gene>
    <name evidence="2" type="ORF">HPLM_LOCUS1904</name>
</gene>
<dbReference type="SUPFAM" id="SSF82866">
    <property type="entry name" value="Multidrug efflux transporter AcrB transmembrane domain"/>
    <property type="match status" value="1"/>
</dbReference>
<feature type="transmembrane region" description="Helical" evidence="1">
    <location>
        <begin position="108"/>
        <end position="130"/>
    </location>
</feature>
<keyword evidence="1" id="KW-0472">Membrane</keyword>
<dbReference type="WBParaSite" id="HPLM_0000190601-mRNA-1">
    <property type="protein sequence ID" value="HPLM_0000190601-mRNA-1"/>
    <property type="gene ID" value="HPLM_0000190601"/>
</dbReference>